<dbReference type="EMBL" id="GBRH01178844">
    <property type="protein sequence ID" value="JAE19052.1"/>
    <property type="molecule type" value="Transcribed_RNA"/>
</dbReference>
<protein>
    <submittedName>
        <fullName evidence="1">Uncharacterized protein</fullName>
    </submittedName>
</protein>
<sequence>MGICTSNPKYCAGFPPLCCNEINCPLSPHRRQPSPPTCPLQPPLVPVQARARAIPLSPRALLTSASHRSSLPVRDLPLSPLDGMHMEVELFLLDHGGYL</sequence>
<proteinExistence type="predicted"/>
<accession>A0A0A9G3G3</accession>
<evidence type="ECO:0000313" key="1">
    <source>
        <dbReference type="EMBL" id="JAE19052.1"/>
    </source>
</evidence>
<organism evidence="1">
    <name type="scientific">Arundo donax</name>
    <name type="common">Giant reed</name>
    <name type="synonym">Donax arundinaceus</name>
    <dbReference type="NCBI Taxonomy" id="35708"/>
    <lineage>
        <taxon>Eukaryota</taxon>
        <taxon>Viridiplantae</taxon>
        <taxon>Streptophyta</taxon>
        <taxon>Embryophyta</taxon>
        <taxon>Tracheophyta</taxon>
        <taxon>Spermatophyta</taxon>
        <taxon>Magnoliopsida</taxon>
        <taxon>Liliopsida</taxon>
        <taxon>Poales</taxon>
        <taxon>Poaceae</taxon>
        <taxon>PACMAD clade</taxon>
        <taxon>Arundinoideae</taxon>
        <taxon>Arundineae</taxon>
        <taxon>Arundo</taxon>
    </lineage>
</organism>
<name>A0A0A9G3G3_ARUDO</name>
<reference evidence="1" key="2">
    <citation type="journal article" date="2015" name="Data Brief">
        <title>Shoot transcriptome of the giant reed, Arundo donax.</title>
        <authorList>
            <person name="Barrero R.A."/>
            <person name="Guerrero F.D."/>
            <person name="Moolhuijzen P."/>
            <person name="Goolsby J.A."/>
            <person name="Tidwell J."/>
            <person name="Bellgard S.E."/>
            <person name="Bellgard M.I."/>
        </authorList>
    </citation>
    <scope>NUCLEOTIDE SEQUENCE</scope>
    <source>
        <tissue evidence="1">Shoot tissue taken approximately 20 cm above the soil surface</tissue>
    </source>
</reference>
<reference evidence="1" key="1">
    <citation type="submission" date="2014-09" db="EMBL/GenBank/DDBJ databases">
        <authorList>
            <person name="Magalhaes I.L.F."/>
            <person name="Oliveira U."/>
            <person name="Santos F.R."/>
            <person name="Vidigal T.H.D.A."/>
            <person name="Brescovit A.D."/>
            <person name="Santos A.J."/>
        </authorList>
    </citation>
    <scope>NUCLEOTIDE SEQUENCE</scope>
    <source>
        <tissue evidence="1">Shoot tissue taken approximately 20 cm above the soil surface</tissue>
    </source>
</reference>
<dbReference type="AlphaFoldDB" id="A0A0A9G3G3"/>